<dbReference type="PANTHER" id="PTHR12374:SF20">
    <property type="entry name" value="TRANSCRIPTIONAL ADAPTER 2-ALPHA"/>
    <property type="match status" value="1"/>
</dbReference>
<dbReference type="PROSITE" id="PS50934">
    <property type="entry name" value="SWIRM"/>
    <property type="match status" value="1"/>
</dbReference>
<dbReference type="OrthoDB" id="270417at2759"/>
<dbReference type="EMBL" id="BMAO01025017">
    <property type="protein sequence ID" value="GFQ99541.1"/>
    <property type="molecule type" value="Genomic_DNA"/>
</dbReference>
<name>A0A8X6L8T5_TRICU</name>
<dbReference type="SUPFAM" id="SSF46689">
    <property type="entry name" value="Homeodomain-like"/>
    <property type="match status" value="1"/>
</dbReference>
<dbReference type="GO" id="GO:0003713">
    <property type="term" value="F:transcription coactivator activity"/>
    <property type="evidence" value="ECO:0007669"/>
    <property type="project" value="TreeGrafter"/>
</dbReference>
<dbReference type="AlphaFoldDB" id="A0A8X6L8T5"/>
<sequence>MTRIDSKERDLCSSLRIIPSAYLQYKATLVNEYRKLGSLRLANARSVIKIDVNKTRKIYDLLLEEGLVSKT</sequence>
<dbReference type="Proteomes" id="UP000887116">
    <property type="component" value="Unassembled WGS sequence"/>
</dbReference>
<organism evidence="3 4">
    <name type="scientific">Trichonephila clavata</name>
    <name type="common">Joro spider</name>
    <name type="synonym">Nephila clavata</name>
    <dbReference type="NCBI Taxonomy" id="2740835"/>
    <lineage>
        <taxon>Eukaryota</taxon>
        <taxon>Metazoa</taxon>
        <taxon>Ecdysozoa</taxon>
        <taxon>Arthropoda</taxon>
        <taxon>Chelicerata</taxon>
        <taxon>Arachnida</taxon>
        <taxon>Araneae</taxon>
        <taxon>Araneomorphae</taxon>
        <taxon>Entelegynae</taxon>
        <taxon>Araneoidea</taxon>
        <taxon>Nephilidae</taxon>
        <taxon>Trichonephila</taxon>
    </lineage>
</organism>
<evidence type="ECO:0000256" key="1">
    <source>
        <dbReference type="ARBA" id="ARBA00004123"/>
    </source>
</evidence>
<dbReference type="Pfam" id="PF04433">
    <property type="entry name" value="SWIRM"/>
    <property type="match status" value="1"/>
</dbReference>
<comment type="caution">
    <text evidence="3">The sequence shown here is derived from an EMBL/GenBank/DDBJ whole genome shotgun (WGS) entry which is preliminary data.</text>
</comment>
<gene>
    <name evidence="3" type="primary">TADA2A</name>
    <name evidence="3" type="ORF">TNCT_654251</name>
</gene>
<dbReference type="GO" id="GO:0003682">
    <property type="term" value="F:chromatin binding"/>
    <property type="evidence" value="ECO:0007669"/>
    <property type="project" value="TreeGrafter"/>
</dbReference>
<evidence type="ECO:0000313" key="3">
    <source>
        <dbReference type="EMBL" id="GFQ99541.1"/>
    </source>
</evidence>
<comment type="subcellular location">
    <subcellularLocation>
        <location evidence="1">Nucleus</location>
    </subcellularLocation>
</comment>
<keyword evidence="4" id="KW-1185">Reference proteome</keyword>
<dbReference type="InterPro" id="IPR007526">
    <property type="entry name" value="SWIRM"/>
</dbReference>
<dbReference type="GO" id="GO:0006338">
    <property type="term" value="P:chromatin remodeling"/>
    <property type="evidence" value="ECO:0007669"/>
    <property type="project" value="TreeGrafter"/>
</dbReference>
<protein>
    <submittedName>
        <fullName evidence="3">Transcriptional adapter 2-alpha</fullName>
    </submittedName>
</protein>
<dbReference type="InterPro" id="IPR009057">
    <property type="entry name" value="Homeodomain-like_sf"/>
</dbReference>
<accession>A0A8X6L8T5</accession>
<dbReference type="GO" id="GO:0140672">
    <property type="term" value="C:ATAC complex"/>
    <property type="evidence" value="ECO:0007669"/>
    <property type="project" value="UniProtKB-ARBA"/>
</dbReference>
<feature type="domain" description="SWIRM" evidence="2">
    <location>
        <begin position="1"/>
        <end position="71"/>
    </location>
</feature>
<proteinExistence type="predicted"/>
<dbReference type="GO" id="GO:0005634">
    <property type="term" value="C:nucleus"/>
    <property type="evidence" value="ECO:0007669"/>
    <property type="project" value="UniProtKB-SubCell"/>
</dbReference>
<dbReference type="Gene3D" id="1.10.10.10">
    <property type="entry name" value="Winged helix-like DNA-binding domain superfamily/Winged helix DNA-binding domain"/>
    <property type="match status" value="1"/>
</dbReference>
<evidence type="ECO:0000313" key="4">
    <source>
        <dbReference type="Proteomes" id="UP000887116"/>
    </source>
</evidence>
<reference evidence="3" key="1">
    <citation type="submission" date="2020-07" db="EMBL/GenBank/DDBJ databases">
        <title>Multicomponent nature underlies the extraordinary mechanical properties of spider dragline silk.</title>
        <authorList>
            <person name="Kono N."/>
            <person name="Nakamura H."/>
            <person name="Mori M."/>
            <person name="Yoshida Y."/>
            <person name="Ohtoshi R."/>
            <person name="Malay A.D."/>
            <person name="Moran D.A.P."/>
            <person name="Tomita M."/>
            <person name="Numata K."/>
            <person name="Arakawa K."/>
        </authorList>
    </citation>
    <scope>NUCLEOTIDE SEQUENCE</scope>
</reference>
<evidence type="ECO:0000259" key="2">
    <source>
        <dbReference type="PROSITE" id="PS50934"/>
    </source>
</evidence>
<dbReference type="InterPro" id="IPR036388">
    <property type="entry name" value="WH-like_DNA-bd_sf"/>
</dbReference>
<dbReference type="GO" id="GO:0006357">
    <property type="term" value="P:regulation of transcription by RNA polymerase II"/>
    <property type="evidence" value="ECO:0007669"/>
    <property type="project" value="TreeGrafter"/>
</dbReference>
<dbReference type="FunFam" id="1.10.10.10:FF:000087">
    <property type="entry name" value="Transcriptional adapter 2"/>
    <property type="match status" value="1"/>
</dbReference>
<dbReference type="PANTHER" id="PTHR12374">
    <property type="entry name" value="TRANSCRIPTIONAL ADAPTOR 2 ADA2 -RELATED"/>
    <property type="match status" value="1"/>
</dbReference>